<evidence type="ECO:0000256" key="1">
    <source>
        <dbReference type="ARBA" id="ARBA00022723"/>
    </source>
</evidence>
<evidence type="ECO:0000313" key="3">
    <source>
        <dbReference type="EMBL" id="AAW75544.1"/>
    </source>
</evidence>
<dbReference type="Proteomes" id="UP000006735">
    <property type="component" value="Chromosome"/>
</dbReference>
<dbReference type="GO" id="GO:0051213">
    <property type="term" value="F:dioxygenase activity"/>
    <property type="evidence" value="ECO:0007669"/>
    <property type="project" value="UniProtKB-KW"/>
</dbReference>
<dbReference type="Pfam" id="PF00903">
    <property type="entry name" value="Glyoxalase"/>
    <property type="match status" value="1"/>
</dbReference>
<dbReference type="SUPFAM" id="SSF54593">
    <property type="entry name" value="Glyoxalase/Bleomycin resistance protein/Dihydroxybiphenyl dioxygenase"/>
    <property type="match status" value="1"/>
</dbReference>
<dbReference type="AlphaFoldDB" id="Q5H0H7"/>
<evidence type="ECO:0000313" key="4">
    <source>
        <dbReference type="Proteomes" id="UP000006735"/>
    </source>
</evidence>
<proteinExistence type="predicted"/>
<keyword evidence="4" id="KW-1185">Reference proteome</keyword>
<dbReference type="PANTHER" id="PTHR43048">
    <property type="entry name" value="METHYLMALONYL-COA EPIMERASE"/>
    <property type="match status" value="1"/>
</dbReference>
<protein>
    <submittedName>
        <fullName evidence="3">4-hydroxyphenylpyruvate dioxygenase and related hemolysins</fullName>
    </submittedName>
</protein>
<keyword evidence="1" id="KW-0479">Metal-binding</keyword>
<dbReference type="KEGG" id="xoo:XOO2290"/>
<organism evidence="3 4">
    <name type="scientific">Xanthomonas oryzae pv. oryzae (strain KACC10331 / KXO85)</name>
    <dbReference type="NCBI Taxonomy" id="291331"/>
    <lineage>
        <taxon>Bacteria</taxon>
        <taxon>Pseudomonadati</taxon>
        <taxon>Pseudomonadota</taxon>
        <taxon>Gammaproteobacteria</taxon>
        <taxon>Lysobacterales</taxon>
        <taxon>Lysobacteraceae</taxon>
        <taxon>Xanthomonas</taxon>
    </lineage>
</organism>
<sequence length="230" mass="25579">MPPHSEQIVSRICGALFRGSLALNFSPAARMQATLLKSAHMRLPKWFSSAMPRITRWHTEHSMTDSVQQPDSALRYHKIDHIALAVDDLEASIALFRDQLGFVLTGRRHITGKTTGMRSAEMQHGDLIFVLCQSTEPQSQVSRLIAHHGAGVAHIALRVDDAHATAKHLRERGLAFDTNVIEGQGLRQIFSDRSELTGLSFEFIERNGEVGFQDASVSELLAQLERSVAY</sequence>
<dbReference type="InterPro" id="IPR037523">
    <property type="entry name" value="VOC_core"/>
</dbReference>
<accession>Q5H0H7</accession>
<dbReference type="HOGENOM" id="CLU_046006_5_1_6"/>
<dbReference type="EMBL" id="AE013598">
    <property type="protein sequence ID" value="AAW75544.1"/>
    <property type="molecule type" value="Genomic_DNA"/>
</dbReference>
<dbReference type="Gene3D" id="3.10.180.10">
    <property type="entry name" value="2,3-Dihydroxybiphenyl 1,2-Dioxygenase, domain 1"/>
    <property type="match status" value="1"/>
</dbReference>
<dbReference type="InterPro" id="IPR051785">
    <property type="entry name" value="MMCE/EMCE_epimerase"/>
</dbReference>
<gene>
    <name evidence="3" type="ordered locus">XOO2290</name>
</gene>
<keyword evidence="3" id="KW-0560">Oxidoreductase</keyword>
<dbReference type="GO" id="GO:0046872">
    <property type="term" value="F:metal ion binding"/>
    <property type="evidence" value="ECO:0007669"/>
    <property type="project" value="UniProtKB-KW"/>
</dbReference>
<evidence type="ECO:0000259" key="2">
    <source>
        <dbReference type="PROSITE" id="PS51819"/>
    </source>
</evidence>
<dbReference type="GO" id="GO:0046491">
    <property type="term" value="P:L-methylmalonyl-CoA metabolic process"/>
    <property type="evidence" value="ECO:0007669"/>
    <property type="project" value="TreeGrafter"/>
</dbReference>
<dbReference type="InterPro" id="IPR029068">
    <property type="entry name" value="Glyas_Bleomycin-R_OHBP_Dase"/>
</dbReference>
<dbReference type="GO" id="GO:0004493">
    <property type="term" value="F:methylmalonyl-CoA epimerase activity"/>
    <property type="evidence" value="ECO:0007669"/>
    <property type="project" value="TreeGrafter"/>
</dbReference>
<name>Q5H0H7_XANOR</name>
<dbReference type="InterPro" id="IPR004360">
    <property type="entry name" value="Glyas_Fos-R_dOase_dom"/>
</dbReference>
<reference evidence="3 4" key="1">
    <citation type="journal article" date="2005" name="Nucleic Acids Res.">
        <title>The genome sequence of Xanthomonas oryzae pathovar oryzae KACC10331, the bacterial blight pathogen of rice.</title>
        <authorList>
            <person name="Lee B.M."/>
            <person name="Park Y.J."/>
            <person name="Park D.S."/>
            <person name="Kang H.W."/>
            <person name="Kim J.G."/>
            <person name="Song E.S."/>
            <person name="Park I.C."/>
            <person name="Yoon U.H."/>
            <person name="Hahn J.H."/>
            <person name="Koo B.S."/>
            <person name="Lee G.B."/>
            <person name="Kim H."/>
            <person name="Park H.S."/>
            <person name="Yoon K.O."/>
            <person name="Kim J.H."/>
            <person name="Jung C.H."/>
            <person name="Koh N.H."/>
            <person name="Seo J.S."/>
            <person name="Go S.J."/>
        </authorList>
    </citation>
    <scope>NUCLEOTIDE SEQUENCE [LARGE SCALE GENOMIC DNA]</scope>
    <source>
        <strain evidence="4">KACC10331 / KXO85</strain>
    </source>
</reference>
<feature type="domain" description="VOC" evidence="2">
    <location>
        <begin position="78"/>
        <end position="206"/>
    </location>
</feature>
<dbReference type="PROSITE" id="PS51819">
    <property type="entry name" value="VOC"/>
    <property type="match status" value="1"/>
</dbReference>
<keyword evidence="3" id="KW-0223">Dioxygenase</keyword>
<dbReference type="STRING" id="291331.XOO2290"/>
<dbReference type="PANTHER" id="PTHR43048:SF3">
    <property type="entry name" value="METHYLMALONYL-COA EPIMERASE, MITOCHONDRIAL"/>
    <property type="match status" value="1"/>
</dbReference>